<evidence type="ECO:0000256" key="16">
    <source>
        <dbReference type="RuleBase" id="RU000304"/>
    </source>
</evidence>
<keyword evidence="14" id="KW-0325">Glycoprotein</keyword>
<dbReference type="FunFam" id="3.30.200.20:FF:000225">
    <property type="entry name" value="cold-responsive protein kinase 1"/>
    <property type="match status" value="1"/>
</dbReference>
<dbReference type="OrthoDB" id="4062651at2759"/>
<keyword evidence="8 15" id="KW-0547">Nucleotide-binding</keyword>
<evidence type="ECO:0000256" key="4">
    <source>
        <dbReference type="ARBA" id="ARBA00022679"/>
    </source>
</evidence>
<comment type="similarity">
    <text evidence="16">Belongs to the protein kinase superfamily.</text>
</comment>
<keyword evidence="13" id="KW-0675">Receptor</keyword>
<dbReference type="Proteomes" id="UP000829196">
    <property type="component" value="Unassembled WGS sequence"/>
</dbReference>
<feature type="domain" description="Protein kinase" evidence="17">
    <location>
        <begin position="42"/>
        <end position="317"/>
    </location>
</feature>
<sequence length="359" mass="40066">MIFNLRCFGVRKKPLGDFAEFSTEKNLRLFSYNELRSATNNFCLSNKIGRGGFGSVYKGVLKNGTLMAIKVLSAQSKQGVNEFLTEIDVITNVSHPNLVRLIGCCVQDTNRILVYEYVENKSLDHALLGLNSEKYKLNWDIRSAICIGIAKGLAYLHEGDGPQIVHRDIKASNILLDKNFLPKIGDFGLAKLFPDNVSHIVTQVAGTTGYLAPEYAMHGQLTKKADIYSFGVLILEIVSGKSSSKPYWFENDKLLLEWTWELYEEGNLSELIDPVLGDYPQEEVLRYIKVALFCTQAAAGRRPSMPQVLQMLCKPVILNEKELTKPGLIQELKSNASTSPVSIPGFTSSPLSFTEMFPR</sequence>
<dbReference type="FunFam" id="1.10.510.10:FF:000044">
    <property type="entry name" value="Putative LRR receptor-like serine/threonine-protein kinase"/>
    <property type="match status" value="1"/>
</dbReference>
<keyword evidence="5" id="KW-0812">Transmembrane</keyword>
<dbReference type="PROSITE" id="PS50011">
    <property type="entry name" value="PROTEIN_KINASE_DOM"/>
    <property type="match status" value="1"/>
</dbReference>
<comment type="caution">
    <text evidence="18">The sequence shown here is derived from an EMBL/GenBank/DDBJ whole genome shotgun (WGS) entry which is preliminary data.</text>
</comment>
<dbReference type="GO" id="GO:0004674">
    <property type="term" value="F:protein serine/threonine kinase activity"/>
    <property type="evidence" value="ECO:0007669"/>
    <property type="project" value="UniProtKB-KW"/>
</dbReference>
<dbReference type="Gene3D" id="3.30.200.20">
    <property type="entry name" value="Phosphorylase Kinase, domain 1"/>
    <property type="match status" value="1"/>
</dbReference>
<dbReference type="SUPFAM" id="SSF56112">
    <property type="entry name" value="Protein kinase-like (PK-like)"/>
    <property type="match status" value="1"/>
</dbReference>
<organism evidence="18 19">
    <name type="scientific">Dendrobium nobile</name>
    <name type="common">Orchid</name>
    <dbReference type="NCBI Taxonomy" id="94219"/>
    <lineage>
        <taxon>Eukaryota</taxon>
        <taxon>Viridiplantae</taxon>
        <taxon>Streptophyta</taxon>
        <taxon>Embryophyta</taxon>
        <taxon>Tracheophyta</taxon>
        <taxon>Spermatophyta</taxon>
        <taxon>Magnoliopsida</taxon>
        <taxon>Liliopsida</taxon>
        <taxon>Asparagales</taxon>
        <taxon>Orchidaceae</taxon>
        <taxon>Epidendroideae</taxon>
        <taxon>Malaxideae</taxon>
        <taxon>Dendrobiinae</taxon>
        <taxon>Dendrobium</taxon>
    </lineage>
</organism>
<accession>A0A8T3BGR2</accession>
<dbReference type="PANTHER" id="PTHR47973">
    <property type="entry name" value="CYSTEINE-RICH RECEPTOR-LIKE PROTEIN KINASE 3"/>
    <property type="match status" value="1"/>
</dbReference>
<dbReference type="Pfam" id="PF00069">
    <property type="entry name" value="Pkinase"/>
    <property type="match status" value="1"/>
</dbReference>
<keyword evidence="7" id="KW-0677">Repeat</keyword>
<proteinExistence type="inferred from homology"/>
<evidence type="ECO:0000256" key="13">
    <source>
        <dbReference type="ARBA" id="ARBA00023170"/>
    </source>
</evidence>
<evidence type="ECO:0000256" key="9">
    <source>
        <dbReference type="ARBA" id="ARBA00022777"/>
    </source>
</evidence>
<gene>
    <name evidence="18" type="ORF">KFK09_012988</name>
</gene>
<dbReference type="SMR" id="A0A8T3BGR2"/>
<evidence type="ECO:0000256" key="2">
    <source>
        <dbReference type="ARBA" id="ARBA00022527"/>
    </source>
</evidence>
<feature type="binding site" evidence="15">
    <location>
        <position position="70"/>
    </location>
    <ligand>
        <name>ATP</name>
        <dbReference type="ChEBI" id="CHEBI:30616"/>
    </ligand>
</feature>
<evidence type="ECO:0000313" key="18">
    <source>
        <dbReference type="EMBL" id="KAI0512349.1"/>
    </source>
</evidence>
<keyword evidence="12" id="KW-0472">Membrane</keyword>
<keyword evidence="2 16" id="KW-0723">Serine/threonine-protein kinase</keyword>
<dbReference type="InterPro" id="IPR017441">
    <property type="entry name" value="Protein_kinase_ATP_BS"/>
</dbReference>
<evidence type="ECO:0000256" key="3">
    <source>
        <dbReference type="ARBA" id="ARBA00022553"/>
    </source>
</evidence>
<keyword evidence="6" id="KW-0732">Signal</keyword>
<keyword evidence="10 15" id="KW-0067">ATP-binding</keyword>
<evidence type="ECO:0000256" key="5">
    <source>
        <dbReference type="ARBA" id="ARBA00022692"/>
    </source>
</evidence>
<dbReference type="SMART" id="SM00220">
    <property type="entry name" value="S_TKc"/>
    <property type="match status" value="1"/>
</dbReference>
<evidence type="ECO:0000259" key="17">
    <source>
        <dbReference type="PROSITE" id="PS50011"/>
    </source>
</evidence>
<evidence type="ECO:0000256" key="11">
    <source>
        <dbReference type="ARBA" id="ARBA00022989"/>
    </source>
</evidence>
<dbReference type="PROSITE" id="PS00107">
    <property type="entry name" value="PROTEIN_KINASE_ATP"/>
    <property type="match status" value="1"/>
</dbReference>
<evidence type="ECO:0000313" key="19">
    <source>
        <dbReference type="Proteomes" id="UP000829196"/>
    </source>
</evidence>
<dbReference type="Gene3D" id="1.10.510.10">
    <property type="entry name" value="Transferase(Phosphotransferase) domain 1"/>
    <property type="match status" value="1"/>
</dbReference>
<keyword evidence="3" id="KW-0597">Phosphoprotein</keyword>
<dbReference type="GO" id="GO:0005524">
    <property type="term" value="F:ATP binding"/>
    <property type="evidence" value="ECO:0007669"/>
    <property type="project" value="UniProtKB-UniRule"/>
</dbReference>
<evidence type="ECO:0000256" key="12">
    <source>
        <dbReference type="ARBA" id="ARBA00023136"/>
    </source>
</evidence>
<keyword evidence="9" id="KW-0418">Kinase</keyword>
<evidence type="ECO:0000256" key="7">
    <source>
        <dbReference type="ARBA" id="ARBA00022737"/>
    </source>
</evidence>
<dbReference type="InterPro" id="IPR011009">
    <property type="entry name" value="Kinase-like_dom_sf"/>
</dbReference>
<dbReference type="InterPro" id="IPR000719">
    <property type="entry name" value="Prot_kinase_dom"/>
</dbReference>
<dbReference type="PROSITE" id="PS00108">
    <property type="entry name" value="PROTEIN_KINASE_ST"/>
    <property type="match status" value="1"/>
</dbReference>
<dbReference type="CDD" id="cd14066">
    <property type="entry name" value="STKc_IRAK"/>
    <property type="match status" value="1"/>
</dbReference>
<dbReference type="GO" id="GO:0016020">
    <property type="term" value="C:membrane"/>
    <property type="evidence" value="ECO:0007669"/>
    <property type="project" value="UniProtKB-SubCell"/>
</dbReference>
<evidence type="ECO:0000256" key="15">
    <source>
        <dbReference type="PROSITE-ProRule" id="PRU10141"/>
    </source>
</evidence>
<protein>
    <recommendedName>
        <fullName evidence="17">Protein kinase domain-containing protein</fullName>
    </recommendedName>
</protein>
<dbReference type="AlphaFoldDB" id="A0A8T3BGR2"/>
<evidence type="ECO:0000256" key="14">
    <source>
        <dbReference type="ARBA" id="ARBA00023180"/>
    </source>
</evidence>
<dbReference type="EMBL" id="JAGYWB010000009">
    <property type="protein sequence ID" value="KAI0512349.1"/>
    <property type="molecule type" value="Genomic_DNA"/>
</dbReference>
<keyword evidence="4" id="KW-0808">Transferase</keyword>
<name>A0A8T3BGR2_DENNO</name>
<evidence type="ECO:0000256" key="8">
    <source>
        <dbReference type="ARBA" id="ARBA00022741"/>
    </source>
</evidence>
<evidence type="ECO:0000256" key="1">
    <source>
        <dbReference type="ARBA" id="ARBA00004167"/>
    </source>
</evidence>
<dbReference type="InterPro" id="IPR008271">
    <property type="entry name" value="Ser/Thr_kinase_AS"/>
</dbReference>
<evidence type="ECO:0000256" key="6">
    <source>
        <dbReference type="ARBA" id="ARBA00022729"/>
    </source>
</evidence>
<keyword evidence="11" id="KW-1133">Transmembrane helix</keyword>
<reference evidence="18" key="1">
    <citation type="journal article" date="2022" name="Front. Genet.">
        <title>Chromosome-Scale Assembly of the Dendrobium nobile Genome Provides Insights Into the Molecular Mechanism of the Biosynthesis of the Medicinal Active Ingredient of Dendrobium.</title>
        <authorList>
            <person name="Xu Q."/>
            <person name="Niu S.-C."/>
            <person name="Li K.-L."/>
            <person name="Zheng P.-J."/>
            <person name="Zhang X.-J."/>
            <person name="Jia Y."/>
            <person name="Liu Y."/>
            <person name="Niu Y.-X."/>
            <person name="Yu L.-H."/>
            <person name="Chen D.-F."/>
            <person name="Zhang G.-Q."/>
        </authorList>
    </citation>
    <scope>NUCLEOTIDE SEQUENCE</scope>
    <source>
        <tissue evidence="18">Leaf</tissue>
    </source>
</reference>
<keyword evidence="19" id="KW-1185">Reference proteome</keyword>
<dbReference type="InterPro" id="IPR052059">
    <property type="entry name" value="CR_Ser/Thr_kinase"/>
</dbReference>
<evidence type="ECO:0000256" key="10">
    <source>
        <dbReference type="ARBA" id="ARBA00022840"/>
    </source>
</evidence>
<comment type="subcellular location">
    <subcellularLocation>
        <location evidence="1">Membrane</location>
        <topology evidence="1">Single-pass membrane protein</topology>
    </subcellularLocation>
</comment>